<proteinExistence type="predicted"/>
<dbReference type="InterPro" id="IPR058701">
    <property type="entry name" value="PhiTE_072-like"/>
</dbReference>
<protein>
    <submittedName>
        <fullName evidence="2">Uncharacterized protein</fullName>
    </submittedName>
</protein>
<keyword evidence="1" id="KW-0175">Coiled coil</keyword>
<dbReference type="AlphaFoldDB" id="A0A3G2T2J2"/>
<evidence type="ECO:0000256" key="1">
    <source>
        <dbReference type="SAM" id="Coils"/>
    </source>
</evidence>
<evidence type="ECO:0000313" key="3">
    <source>
        <dbReference type="Proteomes" id="UP000279962"/>
    </source>
</evidence>
<dbReference type="Pfam" id="PF26211">
    <property type="entry name" value="Phage_phiTE_072"/>
    <property type="match status" value="1"/>
</dbReference>
<sequence>MIKKITLTKIGEYKDDWVFIYIEPNDAYSKCGGRITVNIGDDYIGSYFFSHFGTETFEQFLAKVSPDYLINKLFQTKEDLDVENGSELFESLVKNDMLWMVKRARNENNITKDELRELYEELKEHEFRDIGELSYMIDSDSYETMSKIFCDDWYHNGGFTKPNNVYERQKKAVQALITHFKNEVTS</sequence>
<dbReference type="RefSeq" id="WP_087553406.1">
    <property type="nucleotide sequence ID" value="NZ_CP033133.1"/>
</dbReference>
<dbReference type="Proteomes" id="UP000279962">
    <property type="component" value="Chromosome"/>
</dbReference>
<organism evidence="2 3">
    <name type="scientific">Acinetobacter wuhouensis</name>
    <dbReference type="NCBI Taxonomy" id="1879050"/>
    <lineage>
        <taxon>Bacteria</taxon>
        <taxon>Pseudomonadati</taxon>
        <taxon>Pseudomonadota</taxon>
        <taxon>Gammaproteobacteria</taxon>
        <taxon>Moraxellales</taxon>
        <taxon>Moraxellaceae</taxon>
        <taxon>Acinetobacter</taxon>
    </lineage>
</organism>
<evidence type="ECO:0000313" key="2">
    <source>
        <dbReference type="EMBL" id="AYO54414.1"/>
    </source>
</evidence>
<gene>
    <name evidence="2" type="ORF">CDG68_12540</name>
</gene>
<dbReference type="EMBL" id="CP033133">
    <property type="protein sequence ID" value="AYO54414.1"/>
    <property type="molecule type" value="Genomic_DNA"/>
</dbReference>
<name>A0A3G2T2J2_9GAMM</name>
<feature type="coiled-coil region" evidence="1">
    <location>
        <begin position="101"/>
        <end position="128"/>
    </location>
</feature>
<reference evidence="2 3" key="1">
    <citation type="submission" date="2018-10" db="EMBL/GenBank/DDBJ databases">
        <title>The complete genome of Acinetobacter wuhouensis strain WCHAW010062.</title>
        <authorList>
            <person name="Hu Y."/>
            <person name="Long H."/>
            <person name="Feng Y."/>
            <person name="Zong Z."/>
        </authorList>
    </citation>
    <scope>NUCLEOTIDE SEQUENCE [LARGE SCALE GENOMIC DNA]</scope>
    <source>
        <strain evidence="2 3">WCHAW010062</strain>
    </source>
</reference>
<accession>A0A3G2T2J2</accession>